<evidence type="ECO:0000256" key="4">
    <source>
        <dbReference type="ARBA" id="ARBA00022917"/>
    </source>
</evidence>
<organism evidence="10 11">
    <name type="scientific">Candidatus Iainarchaeum sp</name>
    <dbReference type="NCBI Taxonomy" id="3101447"/>
    <lineage>
        <taxon>Archaea</taxon>
        <taxon>Candidatus Iainarchaeota</taxon>
        <taxon>Candidatus Iainarchaeia</taxon>
        <taxon>Candidatus Iainarchaeales</taxon>
        <taxon>Candidatus Iainarchaeaceae</taxon>
        <taxon>Candidatus Iainarchaeum</taxon>
    </lineage>
</organism>
<comment type="similarity">
    <text evidence="6">Belongs to the asparaginase 1 family. GatD subfamily.</text>
</comment>
<evidence type="ECO:0000256" key="6">
    <source>
        <dbReference type="RuleBase" id="RU004457"/>
    </source>
</evidence>
<accession>A0A8T3YNG2</accession>
<feature type="domain" description="Asparaginase/glutaminase C-terminal" evidence="8">
    <location>
        <begin position="298"/>
        <end position="418"/>
    </location>
</feature>
<comment type="catalytic activity">
    <reaction evidence="6">
        <text>L-glutamyl-tRNA(Gln) + L-glutamine + ATP + H2O = L-glutaminyl-tRNA(Gln) + L-glutamate + ADP + phosphate + H(+)</text>
        <dbReference type="Rhea" id="RHEA:17521"/>
        <dbReference type="Rhea" id="RHEA-COMP:9681"/>
        <dbReference type="Rhea" id="RHEA-COMP:9684"/>
        <dbReference type="ChEBI" id="CHEBI:15377"/>
        <dbReference type="ChEBI" id="CHEBI:15378"/>
        <dbReference type="ChEBI" id="CHEBI:29985"/>
        <dbReference type="ChEBI" id="CHEBI:30616"/>
        <dbReference type="ChEBI" id="CHEBI:43474"/>
        <dbReference type="ChEBI" id="CHEBI:58359"/>
        <dbReference type="ChEBI" id="CHEBI:78520"/>
        <dbReference type="ChEBI" id="CHEBI:78521"/>
        <dbReference type="ChEBI" id="CHEBI:456216"/>
    </reaction>
</comment>
<evidence type="ECO:0000259" key="7">
    <source>
        <dbReference type="Pfam" id="PF00710"/>
    </source>
</evidence>
<protein>
    <recommendedName>
        <fullName evidence="6">Glutamyl-tRNA(Gln) amidotransferase subunit D</fullName>
        <ecNumber evidence="6">6.3.5.-</ecNumber>
    </recommendedName>
</protein>
<evidence type="ECO:0000313" key="11">
    <source>
        <dbReference type="Proteomes" id="UP000732298"/>
    </source>
</evidence>
<dbReference type="InterPro" id="IPR027473">
    <property type="entry name" value="L-asparaginase_C"/>
</dbReference>
<dbReference type="EC" id="6.3.5.-" evidence="6"/>
<dbReference type="PRINTS" id="PR00139">
    <property type="entry name" value="ASNGLNASE"/>
</dbReference>
<evidence type="ECO:0000313" key="10">
    <source>
        <dbReference type="EMBL" id="MBI4210796.1"/>
    </source>
</evidence>
<reference evidence="10" key="1">
    <citation type="submission" date="2020-07" db="EMBL/GenBank/DDBJ databases">
        <title>Huge and variable diversity of episymbiotic CPR bacteria and DPANN archaea in groundwater ecosystems.</title>
        <authorList>
            <person name="He C.Y."/>
            <person name="Keren R."/>
            <person name="Whittaker M."/>
            <person name="Farag I.F."/>
            <person name="Doudna J."/>
            <person name="Cate J.H.D."/>
            <person name="Banfield J.F."/>
        </authorList>
    </citation>
    <scope>NUCLEOTIDE SEQUENCE</scope>
    <source>
        <strain evidence="10">NC_groundwater_1296_Ag_S-0.2um_52_80</strain>
    </source>
</reference>
<dbReference type="PIRSF" id="PIRSF500175">
    <property type="entry name" value="Glu_ADT_D"/>
    <property type="match status" value="1"/>
</dbReference>
<comment type="subunit">
    <text evidence="6">Heterodimer of GatD and GatE.</text>
</comment>
<dbReference type="Pfam" id="PF17763">
    <property type="entry name" value="Asparaginase_C"/>
    <property type="match status" value="1"/>
</dbReference>
<dbReference type="NCBIfam" id="NF003217">
    <property type="entry name" value="PRK04183.1"/>
    <property type="match status" value="1"/>
</dbReference>
<dbReference type="GO" id="GO:0006412">
    <property type="term" value="P:translation"/>
    <property type="evidence" value="ECO:0007669"/>
    <property type="project" value="UniProtKB-KW"/>
</dbReference>
<dbReference type="InterPro" id="IPR036152">
    <property type="entry name" value="Asp/glu_Ase-like_sf"/>
</dbReference>
<dbReference type="InterPro" id="IPR040919">
    <property type="entry name" value="Asparaginase_C"/>
</dbReference>
<keyword evidence="1 6" id="KW-0436">Ligase</keyword>
<dbReference type="PROSITE" id="PS51732">
    <property type="entry name" value="ASN_GLN_ASE_3"/>
    <property type="match status" value="1"/>
</dbReference>
<name>A0A8T3YNG2_9ARCH</name>
<feature type="domain" description="GatD N-terminal" evidence="9">
    <location>
        <begin position="7"/>
        <end position="59"/>
    </location>
</feature>
<keyword evidence="2" id="KW-0547">Nucleotide-binding</keyword>
<dbReference type="InterPro" id="IPR006034">
    <property type="entry name" value="Asparaginase/glutaminase-like"/>
</dbReference>
<keyword evidence="3" id="KW-0067">ATP-binding</keyword>
<dbReference type="AlphaFoldDB" id="A0A8T3YNG2"/>
<dbReference type="InterPro" id="IPR037152">
    <property type="entry name" value="L-asparaginase_N_sf"/>
</dbReference>
<dbReference type="EMBL" id="JACQPB010000042">
    <property type="protein sequence ID" value="MBI4210796.1"/>
    <property type="molecule type" value="Genomic_DNA"/>
</dbReference>
<evidence type="ECO:0000259" key="9">
    <source>
        <dbReference type="Pfam" id="PF18195"/>
    </source>
</evidence>
<dbReference type="GO" id="GO:0005524">
    <property type="term" value="F:ATP binding"/>
    <property type="evidence" value="ECO:0007669"/>
    <property type="project" value="UniProtKB-KW"/>
</dbReference>
<gene>
    <name evidence="10" type="primary">gatD</name>
    <name evidence="10" type="ORF">HY544_04795</name>
</gene>
<keyword evidence="4 6" id="KW-0648">Protein biosynthesis</keyword>
<dbReference type="SUPFAM" id="SSF53774">
    <property type="entry name" value="Glutaminase/Asparaginase"/>
    <property type="match status" value="1"/>
</dbReference>
<evidence type="ECO:0000259" key="8">
    <source>
        <dbReference type="Pfam" id="PF17763"/>
    </source>
</evidence>
<sequence length="437" mass="48778">MKKNRLQEGEMIRLRDGPREYVGSVLPPSPEDKGVIRLKLKSGYNIGARISAKTAIEKLGQAQKVGKGARHRTEQGNELPKIAILHIGGTIASRVDYRTGAVTAGFEPEDLLEMFPEVTKIARFTSKKITQIASENMRVEHYGLIAREIAKAAQDRSVKGILLPHGTDTIHYTSAALAFMLEDIQVPVILVGAQRSSDRPSSDAAMNLVCACEFIVKTDFAGVAICMHESVEDDNCVLLPACKTRKMHSSRRDAFKAVNDTPIARVNFETRRIEFIKKDYPRHDPSKKLKLRDKMDRNVSIIKTHTNMRAEQFDYVIKHKFSGLVIEGTGLGHTEIGVSDENSKYNEKIFRAIKRICDSGTIVVMASQTIFGRVHMHVYSPGIDLLNMGVIPAEDMTPETAFIKLAWLLGNYKPAQVKELIGKNLRGEISEFTRYEG</sequence>
<proteinExistence type="inferred from homology"/>
<evidence type="ECO:0000256" key="3">
    <source>
        <dbReference type="ARBA" id="ARBA00022840"/>
    </source>
</evidence>
<evidence type="ECO:0000256" key="2">
    <source>
        <dbReference type="ARBA" id="ARBA00022741"/>
    </source>
</evidence>
<dbReference type="InterPro" id="IPR006033">
    <property type="entry name" value="AsnA_fam"/>
</dbReference>
<evidence type="ECO:0000256" key="1">
    <source>
        <dbReference type="ARBA" id="ARBA00022598"/>
    </source>
</evidence>
<evidence type="ECO:0000256" key="5">
    <source>
        <dbReference type="PROSITE-ProRule" id="PRU10100"/>
    </source>
</evidence>
<dbReference type="NCBIfam" id="TIGR02153">
    <property type="entry name" value="gatD_arch"/>
    <property type="match status" value="1"/>
</dbReference>
<dbReference type="NCBIfam" id="TIGR00519">
    <property type="entry name" value="asnASE_I"/>
    <property type="match status" value="1"/>
</dbReference>
<dbReference type="Gene3D" id="3.40.50.1170">
    <property type="entry name" value="L-asparaginase, N-terminal domain"/>
    <property type="match status" value="1"/>
</dbReference>
<dbReference type="PIRSF" id="PIRSF001220">
    <property type="entry name" value="L-ASNase_gatD"/>
    <property type="match status" value="1"/>
</dbReference>
<dbReference type="InterPro" id="IPR040918">
    <property type="entry name" value="GatD_N"/>
</dbReference>
<dbReference type="InterPro" id="IPR027475">
    <property type="entry name" value="Asparaginase/glutaminase_AS2"/>
</dbReference>
<dbReference type="GO" id="GO:0006450">
    <property type="term" value="P:regulation of translational fidelity"/>
    <property type="evidence" value="ECO:0007669"/>
    <property type="project" value="InterPro"/>
</dbReference>
<comment type="function">
    <text evidence="6">Allows the formation of correctly charged Gln-tRNA(Gln) through the transamidation of misacylated Glu-tRNA(Gln) in organisms which lack glutaminyl-tRNA synthetase. The reaction takes place in the presence of glutamine and ATP through an activated gamma-phospho-Glu-tRNA(Gln). The GatDE system is specific for glutamate and does not act on aspartate.</text>
</comment>
<dbReference type="GO" id="GO:0004067">
    <property type="term" value="F:asparaginase activity"/>
    <property type="evidence" value="ECO:0007669"/>
    <property type="project" value="UniProtKB-UniRule"/>
</dbReference>
<dbReference type="InterPro" id="IPR037222">
    <property type="entry name" value="GatD_N_sf"/>
</dbReference>
<dbReference type="PANTHER" id="PTHR11707">
    <property type="entry name" value="L-ASPARAGINASE"/>
    <property type="match status" value="1"/>
</dbReference>
<dbReference type="GO" id="GO:0006520">
    <property type="term" value="P:amino acid metabolic process"/>
    <property type="evidence" value="ECO:0007669"/>
    <property type="project" value="InterPro"/>
</dbReference>
<dbReference type="InterPro" id="IPR027474">
    <property type="entry name" value="L-asparaginase_N"/>
</dbReference>
<dbReference type="SUPFAM" id="SSF141300">
    <property type="entry name" value="GatD N-terminal domain-like"/>
    <property type="match status" value="1"/>
</dbReference>
<dbReference type="PROSITE" id="PS00917">
    <property type="entry name" value="ASN_GLN_ASE_2"/>
    <property type="match status" value="1"/>
</dbReference>
<dbReference type="Pfam" id="PF18195">
    <property type="entry name" value="GatD_N"/>
    <property type="match status" value="1"/>
</dbReference>
<dbReference type="Proteomes" id="UP000732298">
    <property type="component" value="Unassembled WGS sequence"/>
</dbReference>
<dbReference type="Gene3D" id="2.30.30.520">
    <property type="match status" value="1"/>
</dbReference>
<dbReference type="GO" id="GO:0016874">
    <property type="term" value="F:ligase activity"/>
    <property type="evidence" value="ECO:0007669"/>
    <property type="project" value="UniProtKB-KW"/>
</dbReference>
<dbReference type="InterPro" id="IPR011878">
    <property type="entry name" value="GatD"/>
</dbReference>
<feature type="domain" description="L-asparaginase N-terminal" evidence="7">
    <location>
        <begin position="81"/>
        <end position="276"/>
    </location>
</feature>
<dbReference type="SMART" id="SM00870">
    <property type="entry name" value="Asparaginase"/>
    <property type="match status" value="1"/>
</dbReference>
<dbReference type="PANTHER" id="PTHR11707:SF28">
    <property type="entry name" value="60 KDA LYSOPHOSPHOLIPASE"/>
    <property type="match status" value="1"/>
</dbReference>
<feature type="active site" evidence="5">
    <location>
        <position position="167"/>
    </location>
</feature>
<comment type="caution">
    <text evidence="10">The sequence shown here is derived from an EMBL/GenBank/DDBJ whole genome shotgun (WGS) entry which is preliminary data.</text>
</comment>
<dbReference type="Pfam" id="PF00710">
    <property type="entry name" value="Asparaginase"/>
    <property type="match status" value="1"/>
</dbReference>
<dbReference type="Gene3D" id="3.40.50.40">
    <property type="match status" value="1"/>
</dbReference>